<evidence type="ECO:0000313" key="1">
    <source>
        <dbReference type="EMBL" id="BBO72705.1"/>
    </source>
</evidence>
<protein>
    <submittedName>
        <fullName evidence="1">Uncharacterized protein</fullName>
    </submittedName>
</protein>
<dbReference type="AlphaFoldDB" id="A0A5K7YWC7"/>
<proteinExistence type="predicted"/>
<evidence type="ECO:0000313" key="2">
    <source>
        <dbReference type="Proteomes" id="UP000427769"/>
    </source>
</evidence>
<sequence length="97" mass="11112">MAHKKTINKKINLDELKTKLFSDLQMMKSVKLKGIDSIKNGILISLKTGKTKITTGDTAVEIVSKARLIPLWTWDLILDRTRTKRVHQRITQIVETL</sequence>
<gene>
    <name evidence="1" type="ORF">DSCW_01220</name>
</gene>
<dbReference type="EMBL" id="AP021875">
    <property type="protein sequence ID" value="BBO72705.1"/>
    <property type="molecule type" value="Genomic_DNA"/>
</dbReference>
<dbReference type="Proteomes" id="UP000427769">
    <property type="component" value="Chromosome"/>
</dbReference>
<accession>A0A5K7YWC7</accession>
<organism evidence="1 2">
    <name type="scientific">Desulfosarcina widdelii</name>
    <dbReference type="NCBI Taxonomy" id="947919"/>
    <lineage>
        <taxon>Bacteria</taxon>
        <taxon>Pseudomonadati</taxon>
        <taxon>Thermodesulfobacteriota</taxon>
        <taxon>Desulfobacteria</taxon>
        <taxon>Desulfobacterales</taxon>
        <taxon>Desulfosarcinaceae</taxon>
        <taxon>Desulfosarcina</taxon>
    </lineage>
</organism>
<reference evidence="1 2" key="1">
    <citation type="submission" date="2019-11" db="EMBL/GenBank/DDBJ databases">
        <title>Comparative genomics of hydrocarbon-degrading Desulfosarcina strains.</title>
        <authorList>
            <person name="Watanabe M."/>
            <person name="Kojima H."/>
            <person name="Fukui M."/>
        </authorList>
    </citation>
    <scope>NUCLEOTIDE SEQUENCE [LARGE SCALE GENOMIC DNA]</scope>
    <source>
        <strain evidence="1 2">PP31</strain>
    </source>
</reference>
<dbReference type="RefSeq" id="WP_155301886.1">
    <property type="nucleotide sequence ID" value="NZ_AP021875.1"/>
</dbReference>
<keyword evidence="2" id="KW-1185">Reference proteome</keyword>
<dbReference type="KEGG" id="dwd:DSCW_01220"/>
<name>A0A5K7YWC7_9BACT</name>